<evidence type="ECO:0000313" key="2">
    <source>
        <dbReference type="EMBL" id="EDW18483.1"/>
    </source>
</evidence>
<proteinExistence type="predicted"/>
<dbReference type="PhylomeDB" id="B4KVV9"/>
<dbReference type="Proteomes" id="UP000009192">
    <property type="component" value="Unassembled WGS sequence"/>
</dbReference>
<accession>B4KVV9</accession>
<organism evidence="2 3">
    <name type="scientific">Drosophila mojavensis</name>
    <name type="common">Fruit fly</name>
    <dbReference type="NCBI Taxonomy" id="7230"/>
    <lineage>
        <taxon>Eukaryota</taxon>
        <taxon>Metazoa</taxon>
        <taxon>Ecdysozoa</taxon>
        <taxon>Arthropoda</taxon>
        <taxon>Hexapoda</taxon>
        <taxon>Insecta</taxon>
        <taxon>Pterygota</taxon>
        <taxon>Neoptera</taxon>
        <taxon>Endopterygota</taxon>
        <taxon>Diptera</taxon>
        <taxon>Brachycera</taxon>
        <taxon>Muscomorpha</taxon>
        <taxon>Ephydroidea</taxon>
        <taxon>Drosophilidae</taxon>
        <taxon>Drosophila</taxon>
    </lineage>
</organism>
<dbReference type="InParanoid" id="B4KVV9"/>
<feature type="signal peptide" evidence="1">
    <location>
        <begin position="1"/>
        <end position="24"/>
    </location>
</feature>
<feature type="chain" id="PRO_5002814925" evidence="1">
    <location>
        <begin position="25"/>
        <end position="191"/>
    </location>
</feature>
<dbReference type="HOGENOM" id="CLU_1469728_0_0_1"/>
<keyword evidence="1" id="KW-0732">Signal</keyword>
<dbReference type="OMA" id="NIKMYGD"/>
<dbReference type="AlphaFoldDB" id="B4KVV9"/>
<evidence type="ECO:0000313" key="3">
    <source>
        <dbReference type="Proteomes" id="UP000009192"/>
    </source>
</evidence>
<evidence type="ECO:0000256" key="1">
    <source>
        <dbReference type="SAM" id="SignalP"/>
    </source>
</evidence>
<keyword evidence="3" id="KW-1185">Reference proteome</keyword>
<dbReference type="eggNOG" id="ENOG502T6X2">
    <property type="taxonomic scope" value="Eukaryota"/>
</dbReference>
<dbReference type="OrthoDB" id="7791582at2759"/>
<gene>
    <name evidence="2" type="primary">Dmoj\GI13267</name>
    <name evidence="2" type="ORF">Dmoj_GI13267</name>
</gene>
<dbReference type="KEGG" id="dmo:Dmoj_GI13267"/>
<sequence length="191" mass="21308">MQIKAALMQTLLLLLMLSPSALQAAVVPLELDETSNAIGMDTKEIGYLELQSNGTLILEHPQNQSGGDIQNFLLLRSVLQALKLHSNQEHAKLNIKMYGDGVEHKFPPLLERIIQRIQTFFSIYRHTDTSHPVRKDEVTTVAPQIVASTVKAIKPQTKPTKPTTTTKRTTTTTTTTILPRKDVWITVGEDE</sequence>
<dbReference type="EMBL" id="CH933809">
    <property type="protein sequence ID" value="EDW18483.1"/>
    <property type="molecule type" value="Genomic_DNA"/>
</dbReference>
<reference evidence="2 3" key="1">
    <citation type="journal article" date="2007" name="Nature">
        <title>Evolution of genes and genomes on the Drosophila phylogeny.</title>
        <authorList>
            <consortium name="Drosophila 12 Genomes Consortium"/>
            <person name="Clark A.G."/>
            <person name="Eisen M.B."/>
            <person name="Smith D.R."/>
            <person name="Bergman C.M."/>
            <person name="Oliver B."/>
            <person name="Markow T.A."/>
            <person name="Kaufman T.C."/>
            <person name="Kellis M."/>
            <person name="Gelbart W."/>
            <person name="Iyer V.N."/>
            <person name="Pollard D.A."/>
            <person name="Sackton T.B."/>
            <person name="Larracuente A.M."/>
            <person name="Singh N.D."/>
            <person name="Abad J.P."/>
            <person name="Abt D.N."/>
            <person name="Adryan B."/>
            <person name="Aguade M."/>
            <person name="Akashi H."/>
            <person name="Anderson W.W."/>
            <person name="Aquadro C.F."/>
            <person name="Ardell D.H."/>
            <person name="Arguello R."/>
            <person name="Artieri C.G."/>
            <person name="Barbash D.A."/>
            <person name="Barker D."/>
            <person name="Barsanti P."/>
            <person name="Batterham P."/>
            <person name="Batzoglou S."/>
            <person name="Begun D."/>
            <person name="Bhutkar A."/>
            <person name="Blanco E."/>
            <person name="Bosak S.A."/>
            <person name="Bradley R.K."/>
            <person name="Brand A.D."/>
            <person name="Brent M.R."/>
            <person name="Brooks A.N."/>
            <person name="Brown R.H."/>
            <person name="Butlin R.K."/>
            <person name="Caggese C."/>
            <person name="Calvi B.R."/>
            <person name="Bernardo de Carvalho A."/>
            <person name="Caspi A."/>
            <person name="Castrezana S."/>
            <person name="Celniker S.E."/>
            <person name="Chang J.L."/>
            <person name="Chapple C."/>
            <person name="Chatterji S."/>
            <person name="Chinwalla A."/>
            <person name="Civetta A."/>
            <person name="Clifton S.W."/>
            <person name="Comeron J.M."/>
            <person name="Costello J.C."/>
            <person name="Coyne J.A."/>
            <person name="Daub J."/>
            <person name="David R.G."/>
            <person name="Delcher A.L."/>
            <person name="Delehaunty K."/>
            <person name="Do C.B."/>
            <person name="Ebling H."/>
            <person name="Edwards K."/>
            <person name="Eickbush T."/>
            <person name="Evans J.D."/>
            <person name="Filipski A."/>
            <person name="Findeiss S."/>
            <person name="Freyhult E."/>
            <person name="Fulton L."/>
            <person name="Fulton R."/>
            <person name="Garcia A.C."/>
            <person name="Gardiner A."/>
            <person name="Garfield D.A."/>
            <person name="Garvin B.E."/>
            <person name="Gibson G."/>
            <person name="Gilbert D."/>
            <person name="Gnerre S."/>
            <person name="Godfrey J."/>
            <person name="Good R."/>
            <person name="Gotea V."/>
            <person name="Gravely B."/>
            <person name="Greenberg A.J."/>
            <person name="Griffiths-Jones S."/>
            <person name="Gross S."/>
            <person name="Guigo R."/>
            <person name="Gustafson E.A."/>
            <person name="Haerty W."/>
            <person name="Hahn M.W."/>
            <person name="Halligan D.L."/>
            <person name="Halpern A.L."/>
            <person name="Halter G.M."/>
            <person name="Han M.V."/>
            <person name="Heger A."/>
            <person name="Hillier L."/>
            <person name="Hinrichs A.S."/>
            <person name="Holmes I."/>
            <person name="Hoskins R.A."/>
            <person name="Hubisz M.J."/>
            <person name="Hultmark D."/>
            <person name="Huntley M.A."/>
            <person name="Jaffe D.B."/>
            <person name="Jagadeeshan S."/>
            <person name="Jeck W.R."/>
            <person name="Johnson J."/>
            <person name="Jones C.D."/>
            <person name="Jordan W.C."/>
            <person name="Karpen G.H."/>
            <person name="Kataoka E."/>
            <person name="Keightley P.D."/>
            <person name="Kheradpour P."/>
            <person name="Kirkness E.F."/>
            <person name="Koerich L.B."/>
            <person name="Kristiansen K."/>
            <person name="Kudrna D."/>
            <person name="Kulathinal R.J."/>
            <person name="Kumar S."/>
            <person name="Kwok R."/>
            <person name="Lander E."/>
            <person name="Langley C.H."/>
            <person name="Lapoint R."/>
            <person name="Lazzaro B.P."/>
            <person name="Lee S.J."/>
            <person name="Levesque L."/>
            <person name="Li R."/>
            <person name="Lin C.F."/>
            <person name="Lin M.F."/>
            <person name="Lindblad-Toh K."/>
            <person name="Llopart A."/>
            <person name="Long M."/>
            <person name="Low L."/>
            <person name="Lozovsky E."/>
            <person name="Lu J."/>
            <person name="Luo M."/>
            <person name="Machado C.A."/>
            <person name="Makalowski W."/>
            <person name="Marzo M."/>
            <person name="Matsuda M."/>
            <person name="Matzkin L."/>
            <person name="McAllister B."/>
            <person name="McBride C.S."/>
            <person name="McKernan B."/>
            <person name="McKernan K."/>
            <person name="Mendez-Lago M."/>
            <person name="Minx P."/>
            <person name="Mollenhauer M.U."/>
            <person name="Montooth K."/>
            <person name="Mount S.M."/>
            <person name="Mu X."/>
            <person name="Myers E."/>
            <person name="Negre B."/>
            <person name="Newfeld S."/>
            <person name="Nielsen R."/>
            <person name="Noor M.A."/>
            <person name="O'Grady P."/>
            <person name="Pachter L."/>
            <person name="Papaceit M."/>
            <person name="Parisi M.J."/>
            <person name="Parisi M."/>
            <person name="Parts L."/>
            <person name="Pedersen J.S."/>
            <person name="Pesole G."/>
            <person name="Phillippy A.M."/>
            <person name="Ponting C.P."/>
            <person name="Pop M."/>
            <person name="Porcelli D."/>
            <person name="Powell J.R."/>
            <person name="Prohaska S."/>
            <person name="Pruitt K."/>
            <person name="Puig M."/>
            <person name="Quesneville H."/>
            <person name="Ram K.R."/>
            <person name="Rand D."/>
            <person name="Rasmussen M.D."/>
            <person name="Reed L.K."/>
            <person name="Reenan R."/>
            <person name="Reily A."/>
            <person name="Remington K.A."/>
            <person name="Rieger T.T."/>
            <person name="Ritchie M.G."/>
            <person name="Robin C."/>
            <person name="Rogers Y.H."/>
            <person name="Rohde C."/>
            <person name="Rozas J."/>
            <person name="Rubenfield M.J."/>
            <person name="Ruiz A."/>
            <person name="Russo S."/>
            <person name="Salzberg S.L."/>
            <person name="Sanchez-Gracia A."/>
            <person name="Saranga D.J."/>
            <person name="Sato H."/>
            <person name="Schaeffer S.W."/>
            <person name="Schatz M.C."/>
            <person name="Schlenke T."/>
            <person name="Schwartz R."/>
            <person name="Segarra C."/>
            <person name="Singh R.S."/>
            <person name="Sirot L."/>
            <person name="Sirota M."/>
            <person name="Sisneros N.B."/>
            <person name="Smith C.D."/>
            <person name="Smith T.F."/>
            <person name="Spieth J."/>
            <person name="Stage D.E."/>
            <person name="Stark A."/>
            <person name="Stephan W."/>
            <person name="Strausberg R.L."/>
            <person name="Strempel S."/>
            <person name="Sturgill D."/>
            <person name="Sutton G."/>
            <person name="Sutton G.G."/>
            <person name="Tao W."/>
            <person name="Teichmann S."/>
            <person name="Tobari Y.N."/>
            <person name="Tomimura Y."/>
            <person name="Tsolas J.M."/>
            <person name="Valente V.L."/>
            <person name="Venter E."/>
            <person name="Venter J.C."/>
            <person name="Vicario S."/>
            <person name="Vieira F.G."/>
            <person name="Vilella A.J."/>
            <person name="Villasante A."/>
            <person name="Walenz B."/>
            <person name="Wang J."/>
            <person name="Wasserman M."/>
            <person name="Watts T."/>
            <person name="Wilson D."/>
            <person name="Wilson R.K."/>
            <person name="Wing R.A."/>
            <person name="Wolfner M.F."/>
            <person name="Wong A."/>
            <person name="Wong G.K."/>
            <person name="Wu C.I."/>
            <person name="Wu G."/>
            <person name="Yamamoto D."/>
            <person name="Yang H.P."/>
            <person name="Yang S.P."/>
            <person name="Yorke J.A."/>
            <person name="Yoshida K."/>
            <person name="Zdobnov E."/>
            <person name="Zhang P."/>
            <person name="Zhang Y."/>
            <person name="Zimin A.V."/>
            <person name="Baldwin J."/>
            <person name="Abdouelleil A."/>
            <person name="Abdulkadir J."/>
            <person name="Abebe A."/>
            <person name="Abera B."/>
            <person name="Abreu J."/>
            <person name="Acer S.C."/>
            <person name="Aftuck L."/>
            <person name="Alexander A."/>
            <person name="An P."/>
            <person name="Anderson E."/>
            <person name="Anderson S."/>
            <person name="Arachi H."/>
            <person name="Azer M."/>
            <person name="Bachantsang P."/>
            <person name="Barry A."/>
            <person name="Bayul T."/>
            <person name="Berlin A."/>
            <person name="Bessette D."/>
            <person name="Bloom T."/>
            <person name="Blye J."/>
            <person name="Boguslavskiy L."/>
            <person name="Bonnet C."/>
            <person name="Boukhgalter B."/>
            <person name="Bourzgui I."/>
            <person name="Brown A."/>
            <person name="Cahill P."/>
            <person name="Channer S."/>
            <person name="Cheshatsang Y."/>
            <person name="Chuda L."/>
            <person name="Citroen M."/>
            <person name="Collymore A."/>
            <person name="Cooke P."/>
            <person name="Costello M."/>
            <person name="D'Aco K."/>
            <person name="Daza R."/>
            <person name="De Haan G."/>
            <person name="DeGray S."/>
            <person name="DeMaso C."/>
            <person name="Dhargay N."/>
            <person name="Dooley K."/>
            <person name="Dooley E."/>
            <person name="Doricent M."/>
            <person name="Dorje P."/>
            <person name="Dorjee K."/>
            <person name="Dupes A."/>
            <person name="Elong R."/>
            <person name="Falk J."/>
            <person name="Farina A."/>
            <person name="Faro S."/>
            <person name="Ferguson D."/>
            <person name="Fisher S."/>
            <person name="Foley C.D."/>
            <person name="Franke A."/>
            <person name="Friedrich D."/>
            <person name="Gadbois L."/>
            <person name="Gearin G."/>
            <person name="Gearin C.R."/>
            <person name="Giannoukos G."/>
            <person name="Goode T."/>
            <person name="Graham J."/>
            <person name="Grandbois E."/>
            <person name="Grewal S."/>
            <person name="Gyaltsen K."/>
            <person name="Hafez N."/>
            <person name="Hagos B."/>
            <person name="Hall J."/>
            <person name="Henson C."/>
            <person name="Hollinger A."/>
            <person name="Honan T."/>
            <person name="Huard M.D."/>
            <person name="Hughes L."/>
            <person name="Hurhula B."/>
            <person name="Husby M.E."/>
            <person name="Kamat A."/>
            <person name="Kanga B."/>
            <person name="Kashin S."/>
            <person name="Khazanovich D."/>
            <person name="Kisner P."/>
            <person name="Lance K."/>
            <person name="Lara M."/>
            <person name="Lee W."/>
            <person name="Lennon N."/>
            <person name="Letendre F."/>
            <person name="LeVine R."/>
            <person name="Lipovsky A."/>
            <person name="Liu X."/>
            <person name="Liu J."/>
            <person name="Liu S."/>
            <person name="Lokyitsang T."/>
            <person name="Lokyitsang Y."/>
            <person name="Lubonja R."/>
            <person name="Lui A."/>
            <person name="MacDonald P."/>
            <person name="Magnisalis V."/>
            <person name="Maru K."/>
            <person name="Matthews C."/>
            <person name="McCusker W."/>
            <person name="McDonough S."/>
            <person name="Mehta T."/>
            <person name="Meldrim J."/>
            <person name="Meneus L."/>
            <person name="Mihai O."/>
            <person name="Mihalev A."/>
            <person name="Mihova T."/>
            <person name="Mittelman R."/>
            <person name="Mlenga V."/>
            <person name="Montmayeur A."/>
            <person name="Mulrain L."/>
            <person name="Navidi A."/>
            <person name="Naylor J."/>
            <person name="Negash T."/>
            <person name="Nguyen T."/>
            <person name="Nguyen N."/>
            <person name="Nicol R."/>
            <person name="Norbu C."/>
            <person name="Norbu N."/>
            <person name="Novod N."/>
            <person name="O'Neill B."/>
            <person name="Osman S."/>
            <person name="Markiewicz E."/>
            <person name="Oyono O.L."/>
            <person name="Patti C."/>
            <person name="Phunkhang P."/>
            <person name="Pierre F."/>
            <person name="Priest M."/>
            <person name="Raghuraman S."/>
            <person name="Rege F."/>
            <person name="Reyes R."/>
            <person name="Rise C."/>
            <person name="Rogov P."/>
            <person name="Ross K."/>
            <person name="Ryan E."/>
            <person name="Settipalli S."/>
            <person name="Shea T."/>
            <person name="Sherpa N."/>
            <person name="Shi L."/>
            <person name="Shih D."/>
            <person name="Sparrow T."/>
            <person name="Spaulding J."/>
            <person name="Stalker J."/>
            <person name="Stange-Thomann N."/>
            <person name="Stavropoulos S."/>
            <person name="Stone C."/>
            <person name="Strader C."/>
            <person name="Tesfaye S."/>
            <person name="Thomson T."/>
            <person name="Thoulutsang Y."/>
            <person name="Thoulutsang D."/>
            <person name="Topham K."/>
            <person name="Topping I."/>
            <person name="Tsamla T."/>
            <person name="Vassiliev H."/>
            <person name="Vo A."/>
            <person name="Wangchuk T."/>
            <person name="Wangdi T."/>
            <person name="Weiand M."/>
            <person name="Wilkinson J."/>
            <person name="Wilson A."/>
            <person name="Yadav S."/>
            <person name="Young G."/>
            <person name="Yu Q."/>
            <person name="Zembek L."/>
            <person name="Zhong D."/>
            <person name="Zimmer A."/>
            <person name="Zwirko Z."/>
            <person name="Jaffe D.B."/>
            <person name="Alvarez P."/>
            <person name="Brockman W."/>
            <person name="Butler J."/>
            <person name="Chin C."/>
            <person name="Gnerre S."/>
            <person name="Grabherr M."/>
            <person name="Kleber M."/>
            <person name="Mauceli E."/>
            <person name="MacCallum I."/>
        </authorList>
    </citation>
    <scope>NUCLEOTIDE SEQUENCE [LARGE SCALE GENOMIC DNA]</scope>
    <source>
        <strain evidence="3">Tucson 15081-1352.22</strain>
    </source>
</reference>
<name>B4KVV9_DROMO</name>
<protein>
    <submittedName>
        <fullName evidence="2">Uncharacterized protein</fullName>
    </submittedName>
</protein>